<dbReference type="InterPro" id="IPR016024">
    <property type="entry name" value="ARM-type_fold"/>
</dbReference>
<dbReference type="RefSeq" id="WP_302878311.1">
    <property type="nucleotide sequence ID" value="NZ_JAUMKJ010000011.1"/>
</dbReference>
<organism evidence="1 2">
    <name type="scientific">Paenibacillus ehimensis</name>
    <dbReference type="NCBI Taxonomy" id="79264"/>
    <lineage>
        <taxon>Bacteria</taxon>
        <taxon>Bacillati</taxon>
        <taxon>Bacillota</taxon>
        <taxon>Bacilli</taxon>
        <taxon>Bacillales</taxon>
        <taxon>Paenibacillaceae</taxon>
        <taxon>Paenibacillus</taxon>
    </lineage>
</organism>
<proteinExistence type="predicted"/>
<reference evidence="1" key="1">
    <citation type="submission" date="2023-07" db="EMBL/GenBank/DDBJ databases">
        <authorList>
            <person name="Aktuganov G."/>
            <person name="Boyko T."/>
            <person name="Delegan Y."/>
            <person name="Galimzianova N."/>
            <person name="Gilvanova E."/>
            <person name="Korobov V."/>
            <person name="Kuzmina L."/>
            <person name="Melentiev A."/>
            <person name="Milman P."/>
            <person name="Ryabova A."/>
            <person name="Stupak E."/>
            <person name="Yasakov T."/>
            <person name="Zharikova N."/>
            <person name="Zhurenko E."/>
        </authorList>
    </citation>
    <scope>NUCLEOTIDE SEQUENCE</scope>
    <source>
        <strain evidence="1">IB-739</strain>
    </source>
</reference>
<accession>A0ABT8V810</accession>
<dbReference type="Proteomes" id="UP001168883">
    <property type="component" value="Unassembled WGS sequence"/>
</dbReference>
<protein>
    <submittedName>
        <fullName evidence="1">HEAT repeat domain-containing protein</fullName>
    </submittedName>
</protein>
<evidence type="ECO:0000313" key="2">
    <source>
        <dbReference type="Proteomes" id="UP001168883"/>
    </source>
</evidence>
<dbReference type="InterPro" id="IPR011989">
    <property type="entry name" value="ARM-like"/>
</dbReference>
<dbReference type="SUPFAM" id="SSF48371">
    <property type="entry name" value="ARM repeat"/>
    <property type="match status" value="1"/>
</dbReference>
<keyword evidence="2" id="KW-1185">Reference proteome</keyword>
<sequence>MTYMNSAQAIMFLKNNQPFTKDTEEKFEVIKKYNDVRVHFLNHPDPQCIPLFLNSFGEGSGFGVYQLIEDVLMKYSIEQVVPHLITALHSEHIGVRYWCAHIAASFPTPSLITPLSNLLSDPDPDIRRAAVTALSQIEDDRIIGLFKGVLEKETDPDVLEHIQEALTEPKLTSLTPK</sequence>
<dbReference type="PROSITE" id="PS50077">
    <property type="entry name" value="HEAT_REPEAT"/>
    <property type="match status" value="1"/>
</dbReference>
<dbReference type="Pfam" id="PF13646">
    <property type="entry name" value="HEAT_2"/>
    <property type="match status" value="1"/>
</dbReference>
<dbReference type="Gene3D" id="1.25.10.10">
    <property type="entry name" value="Leucine-rich Repeat Variant"/>
    <property type="match status" value="1"/>
</dbReference>
<gene>
    <name evidence="1" type="ORF">Q3C12_11265</name>
</gene>
<dbReference type="InterPro" id="IPR021133">
    <property type="entry name" value="HEAT_type_2"/>
</dbReference>
<comment type="caution">
    <text evidence="1">The sequence shown here is derived from an EMBL/GenBank/DDBJ whole genome shotgun (WGS) entry which is preliminary data.</text>
</comment>
<dbReference type="EMBL" id="JAUMKJ010000011">
    <property type="protein sequence ID" value="MDO3677579.1"/>
    <property type="molecule type" value="Genomic_DNA"/>
</dbReference>
<evidence type="ECO:0000313" key="1">
    <source>
        <dbReference type="EMBL" id="MDO3677579.1"/>
    </source>
</evidence>
<name>A0ABT8V810_9BACL</name>